<evidence type="ECO:0000256" key="2">
    <source>
        <dbReference type="SAM" id="MobiDB-lite"/>
    </source>
</evidence>
<reference evidence="4 5" key="1">
    <citation type="submission" date="2016-06" db="EMBL/GenBank/DDBJ databases">
        <title>Evolution of pathogenesis and genome organization in the Tremellales.</title>
        <authorList>
            <person name="Cuomo C."/>
            <person name="Litvintseva A."/>
            <person name="Heitman J."/>
            <person name="Chen Y."/>
            <person name="Sun S."/>
            <person name="Springer D."/>
            <person name="Dromer F."/>
            <person name="Young S."/>
            <person name="Zeng Q."/>
            <person name="Chapman S."/>
            <person name="Gujja S."/>
            <person name="Saif S."/>
            <person name="Birren B."/>
        </authorList>
    </citation>
    <scope>NUCLEOTIDE SEQUENCE [LARGE SCALE GENOMIC DNA]</scope>
    <source>
        <strain evidence="4 5">CBS 7118</strain>
    </source>
</reference>
<dbReference type="InterPro" id="IPR007529">
    <property type="entry name" value="Znf_HIT"/>
</dbReference>
<keyword evidence="1" id="KW-0479">Metal-binding</keyword>
<dbReference type="Proteomes" id="UP000094819">
    <property type="component" value="Unassembled WGS sequence"/>
</dbReference>
<dbReference type="CDD" id="cd23024">
    <property type="entry name" value="zf-HIT_ZNHIT2-3"/>
    <property type="match status" value="1"/>
</dbReference>
<dbReference type="RefSeq" id="XP_019034247.1">
    <property type="nucleotide sequence ID" value="XM_019173542.1"/>
</dbReference>
<feature type="region of interest" description="Disordered" evidence="2">
    <location>
        <begin position="1"/>
        <end position="20"/>
    </location>
</feature>
<dbReference type="PANTHER" id="PTHR15555">
    <property type="entry name" value="ZINC FINGER HIT DOMAIN CONTAINING PROTEIN 2 PROTEIN FON -RELATED"/>
    <property type="match status" value="1"/>
</dbReference>
<feature type="region of interest" description="Disordered" evidence="2">
    <location>
        <begin position="192"/>
        <end position="220"/>
    </location>
</feature>
<proteinExistence type="predicted"/>
<name>A0A1E3K0Y3_9TREE</name>
<dbReference type="PROSITE" id="PS51083">
    <property type="entry name" value="ZF_HIT"/>
    <property type="match status" value="1"/>
</dbReference>
<evidence type="ECO:0000256" key="1">
    <source>
        <dbReference type="PROSITE-ProRule" id="PRU00453"/>
    </source>
</evidence>
<feature type="compositionally biased region" description="Basic and acidic residues" evidence="2">
    <location>
        <begin position="192"/>
        <end position="207"/>
    </location>
</feature>
<protein>
    <recommendedName>
        <fullName evidence="3">HIT-type domain-containing protein</fullName>
    </recommendedName>
</protein>
<dbReference type="Pfam" id="PF04438">
    <property type="entry name" value="zf-HIT"/>
    <property type="match status" value="1"/>
</dbReference>
<evidence type="ECO:0000259" key="3">
    <source>
        <dbReference type="PROSITE" id="PS51083"/>
    </source>
</evidence>
<keyword evidence="1" id="KW-0862">Zinc</keyword>
<keyword evidence="1" id="KW-0863">Zinc-finger</keyword>
<dbReference type="SUPFAM" id="SSF144232">
    <property type="entry name" value="HIT/MYND zinc finger-like"/>
    <property type="match status" value="1"/>
</dbReference>
<organism evidence="4 5">
    <name type="scientific">Cryptococcus wingfieldii CBS 7118</name>
    <dbReference type="NCBI Taxonomy" id="1295528"/>
    <lineage>
        <taxon>Eukaryota</taxon>
        <taxon>Fungi</taxon>
        <taxon>Dikarya</taxon>
        <taxon>Basidiomycota</taxon>
        <taxon>Agaricomycotina</taxon>
        <taxon>Tremellomycetes</taxon>
        <taxon>Tremellales</taxon>
        <taxon>Cryptococcaceae</taxon>
        <taxon>Cryptococcus</taxon>
    </lineage>
</organism>
<comment type="caution">
    <text evidence="4">The sequence shown here is derived from an EMBL/GenBank/DDBJ whole genome shotgun (WGS) entry which is preliminary data.</text>
</comment>
<evidence type="ECO:0000313" key="4">
    <source>
        <dbReference type="EMBL" id="ODO06147.1"/>
    </source>
</evidence>
<dbReference type="GeneID" id="30190592"/>
<dbReference type="Gene3D" id="3.30.60.190">
    <property type="match status" value="1"/>
</dbReference>
<dbReference type="OrthoDB" id="18412at2759"/>
<feature type="domain" description="HIT-type" evidence="3">
    <location>
        <begin position="30"/>
        <end position="63"/>
    </location>
</feature>
<dbReference type="InterPro" id="IPR039646">
    <property type="entry name" value="ZNHIT2"/>
</dbReference>
<dbReference type="GO" id="GO:0008270">
    <property type="term" value="F:zinc ion binding"/>
    <property type="evidence" value="ECO:0007669"/>
    <property type="project" value="UniProtKB-UniRule"/>
</dbReference>
<sequence length="417" mass="47138">MSMNHPKPRQIRLPFDVPKPTKSVPQARICGICRKGDSRYTCPRCNVAYCSLDCFKSEAHDQCSEPFYKTTVLDSISADPKVGLEEKKQMMDMLRRFEEKEAEGGNGLEEVGSEAEDEDEELIKLFEGVDIESMGSNDIFKLLPPKHREAFIQALQNPDSEDTKALLEAASQDLLPQAPDVLPWWETEASWAERNREDESDGPRVAEEPETIPESVLEGINPPDRVGKKLAYNAIALRRVKYMAYLHTLLSYRLPSLHPTHLKSQDVEASELKAYFGLLTPFLVEPKSTTRHESLGSAWGSVWEAISSDTDVPPLAETLRHLLGLIPDLLHPPITTPAYPRVLLILSDLYGLFTIPPGKIGGAVPRKVAFYVKALRQMDRTEWLHLESEIQKEVEKLERESGEGEVKEERRERLEIV</sequence>
<evidence type="ECO:0000313" key="5">
    <source>
        <dbReference type="Proteomes" id="UP000094819"/>
    </source>
</evidence>
<keyword evidence="5" id="KW-1185">Reference proteome</keyword>
<dbReference type="PANTHER" id="PTHR15555:SF0">
    <property type="entry name" value="ZINC FINGER HIT DOMAIN-CONTAINING PROTEIN 2"/>
    <property type="match status" value="1"/>
</dbReference>
<feature type="region of interest" description="Disordered" evidence="2">
    <location>
        <begin position="397"/>
        <end position="417"/>
    </location>
</feature>
<dbReference type="AlphaFoldDB" id="A0A1E3K0Y3"/>
<feature type="compositionally biased region" description="Basic residues" evidence="2">
    <location>
        <begin position="1"/>
        <end position="10"/>
    </location>
</feature>
<accession>A0A1E3K0Y3</accession>
<dbReference type="EMBL" id="AWGH01000003">
    <property type="protein sequence ID" value="ODO06147.1"/>
    <property type="molecule type" value="Genomic_DNA"/>
</dbReference>
<gene>
    <name evidence="4" type="ORF">L198_01379</name>
</gene>